<feature type="region of interest" description="Disordered" evidence="1">
    <location>
        <begin position="35"/>
        <end position="66"/>
    </location>
</feature>
<accession>A0A3M7P2T4</accession>
<name>A0A3M7P2T4_BRAPC</name>
<dbReference type="Proteomes" id="UP000276133">
    <property type="component" value="Unassembled WGS sequence"/>
</dbReference>
<comment type="caution">
    <text evidence="2">The sequence shown here is derived from an EMBL/GenBank/DDBJ whole genome shotgun (WGS) entry which is preliminary data.</text>
</comment>
<sequence>MQSQNQSHGISAVSSAISPSTSLFCTTIVEENLSQSNRNHSSKSFSASSSSFTSTSTPIVQPSNSKTKINLEELKTHQKQLLNMSLFNSSNKSSYSSISNSPSSQKAPKVEYGELIFNSLATNNLSVSQNTTSQTSLSNSSQKPVAFKTESTLDTSDLFKKYNLNSNNNNNNYSDNSQSSINNKKWFDILASTTDEEKSVSQSKLSSSKLSQGPLLDDTLENDQDSKIFSLVASENKSSIMSASPSVLINSLNSTKMETLRDLEPESEMRSLKSCSYASEENSSFRSNSGMFGKFLKNYNSTTGASVMDEPEISFVSYKTISNPVSPRTAQSFSDYSRQSSESSYSLIKLQKKQLSQQFADFSSIEQPSSLSSSQIKKSFTTTIPFETTSMLTNNESTIPSKANYSQDLSRTECYSEKVCDRHDANNSKKSESILTFYDQELTNLTPINQKCESTVFLKTLVQSEEDLHNSTMISLKEANTSNKQQSAFWNSAPMVSSSELKFMTNQFQDSCTFENFGQNENTNESASLMYFNESTNCSFAKSSL</sequence>
<keyword evidence="3" id="KW-1185">Reference proteome</keyword>
<reference evidence="2 3" key="1">
    <citation type="journal article" date="2018" name="Sci. Rep.">
        <title>Genomic signatures of local adaptation to the degree of environmental predictability in rotifers.</title>
        <authorList>
            <person name="Franch-Gras L."/>
            <person name="Hahn C."/>
            <person name="Garcia-Roger E.M."/>
            <person name="Carmona M.J."/>
            <person name="Serra M."/>
            <person name="Gomez A."/>
        </authorList>
    </citation>
    <scope>NUCLEOTIDE SEQUENCE [LARGE SCALE GENOMIC DNA]</scope>
    <source>
        <strain evidence="2">HYR1</strain>
    </source>
</reference>
<dbReference type="EMBL" id="REGN01013827">
    <property type="protein sequence ID" value="RMZ93421.1"/>
    <property type="molecule type" value="Genomic_DNA"/>
</dbReference>
<evidence type="ECO:0000313" key="3">
    <source>
        <dbReference type="Proteomes" id="UP000276133"/>
    </source>
</evidence>
<proteinExistence type="predicted"/>
<gene>
    <name evidence="2" type="ORF">BpHYR1_003171</name>
</gene>
<protein>
    <submittedName>
        <fullName evidence="2">Uncharacterized protein</fullName>
    </submittedName>
</protein>
<evidence type="ECO:0000313" key="2">
    <source>
        <dbReference type="EMBL" id="RMZ93421.1"/>
    </source>
</evidence>
<organism evidence="2 3">
    <name type="scientific">Brachionus plicatilis</name>
    <name type="common">Marine rotifer</name>
    <name type="synonym">Brachionus muelleri</name>
    <dbReference type="NCBI Taxonomy" id="10195"/>
    <lineage>
        <taxon>Eukaryota</taxon>
        <taxon>Metazoa</taxon>
        <taxon>Spiralia</taxon>
        <taxon>Gnathifera</taxon>
        <taxon>Rotifera</taxon>
        <taxon>Eurotatoria</taxon>
        <taxon>Monogononta</taxon>
        <taxon>Pseudotrocha</taxon>
        <taxon>Ploima</taxon>
        <taxon>Brachionidae</taxon>
        <taxon>Brachionus</taxon>
    </lineage>
</organism>
<feature type="region of interest" description="Disordered" evidence="1">
    <location>
        <begin position="198"/>
        <end position="219"/>
    </location>
</feature>
<feature type="compositionally biased region" description="Low complexity" evidence="1">
    <location>
        <begin position="200"/>
        <end position="212"/>
    </location>
</feature>
<feature type="compositionally biased region" description="Low complexity" evidence="1">
    <location>
        <begin position="42"/>
        <end position="57"/>
    </location>
</feature>
<evidence type="ECO:0000256" key="1">
    <source>
        <dbReference type="SAM" id="MobiDB-lite"/>
    </source>
</evidence>
<dbReference type="AlphaFoldDB" id="A0A3M7P2T4"/>